<dbReference type="Proteomes" id="UP001499910">
    <property type="component" value="Unassembled WGS sequence"/>
</dbReference>
<comment type="caution">
    <text evidence="2">The sequence shown here is derived from an EMBL/GenBank/DDBJ whole genome shotgun (WGS) entry which is preliminary data.</text>
</comment>
<reference evidence="3" key="1">
    <citation type="journal article" date="2019" name="Int. J. Syst. Evol. Microbiol.">
        <title>The Global Catalogue of Microorganisms (GCM) 10K type strain sequencing project: providing services to taxonomists for standard genome sequencing and annotation.</title>
        <authorList>
            <consortium name="The Broad Institute Genomics Platform"/>
            <consortium name="The Broad Institute Genome Sequencing Center for Infectious Disease"/>
            <person name="Wu L."/>
            <person name="Ma J."/>
        </authorList>
    </citation>
    <scope>NUCLEOTIDE SEQUENCE [LARGE SCALE GENOMIC DNA]</scope>
    <source>
        <strain evidence="3">JCM 18015</strain>
    </source>
</reference>
<accession>A0ABP9LIH4</accession>
<evidence type="ECO:0000256" key="1">
    <source>
        <dbReference type="SAM" id="SignalP"/>
    </source>
</evidence>
<evidence type="ECO:0000313" key="2">
    <source>
        <dbReference type="EMBL" id="GAA5076896.1"/>
    </source>
</evidence>
<name>A0ABP9LIH4_9RHOB</name>
<gene>
    <name evidence="2" type="ORF">GCM10023209_26510</name>
</gene>
<keyword evidence="1" id="KW-0732">Signal</keyword>
<organism evidence="2 3">
    <name type="scientific">[Roseibacterium] beibuensis</name>
    <dbReference type="NCBI Taxonomy" id="1193142"/>
    <lineage>
        <taxon>Bacteria</taxon>
        <taxon>Pseudomonadati</taxon>
        <taxon>Pseudomonadota</taxon>
        <taxon>Alphaproteobacteria</taxon>
        <taxon>Rhodobacterales</taxon>
        <taxon>Roseobacteraceae</taxon>
        <taxon>Roseicyclus</taxon>
    </lineage>
</organism>
<dbReference type="RefSeq" id="WP_259549791.1">
    <property type="nucleotide sequence ID" value="NZ_BAABHW010000004.1"/>
</dbReference>
<protein>
    <submittedName>
        <fullName evidence="2">Uncharacterized protein</fullName>
    </submittedName>
</protein>
<dbReference type="EMBL" id="BAABHW010000004">
    <property type="protein sequence ID" value="GAA5076896.1"/>
    <property type="molecule type" value="Genomic_DNA"/>
</dbReference>
<feature type="chain" id="PRO_5046342527" evidence="1">
    <location>
        <begin position="24"/>
        <end position="242"/>
    </location>
</feature>
<evidence type="ECO:0000313" key="3">
    <source>
        <dbReference type="Proteomes" id="UP001499910"/>
    </source>
</evidence>
<sequence length="242" mass="25550">MRCRAATIAGATCLALASPLPLAAGPWSREDGTVFLSFSLSGEETQTNLMLGQVEPDRFASLYAEYGLGHGLTAGLDIGYGEVSQMAVGYLRYTFTAPDARLQLAVDAGLGGRWQDGADTIGLARLGASVGYGFGEWSAGVDWLPLGHDGGWMTLEAVTLTDPETGDVIWQTEGTLGLHMGARVRVAFALKAEEWPDAELTVTARPSVIYSFSDRTAVQLGAVAGLEGSEAVGLSLSLWQQF</sequence>
<keyword evidence="3" id="KW-1185">Reference proteome</keyword>
<proteinExistence type="predicted"/>
<feature type="signal peptide" evidence="1">
    <location>
        <begin position="1"/>
        <end position="23"/>
    </location>
</feature>